<comment type="caution">
    <text evidence="1">The sequence shown here is derived from an EMBL/GenBank/DDBJ whole genome shotgun (WGS) entry which is preliminary data.</text>
</comment>
<dbReference type="InterPro" id="IPR013046">
    <property type="entry name" value="GpV/Gp45"/>
</dbReference>
<protein>
    <submittedName>
        <fullName evidence="1">Phage baseplate assembly protein V</fullName>
    </submittedName>
</protein>
<accession>A0ABT3MW98</accession>
<dbReference type="RefSeq" id="WP_265442356.1">
    <property type="nucleotide sequence ID" value="NZ_JAPFCC010000001.1"/>
</dbReference>
<dbReference type="NCBIfam" id="TIGR01644">
    <property type="entry name" value="phage_P2_V"/>
    <property type="match status" value="1"/>
</dbReference>
<reference evidence="1 2" key="1">
    <citation type="submission" date="2022-10" db="EMBL/GenBank/DDBJ databases">
        <title>High-quality genome sequences of two octocoral-associated bacteria, Endozoicomonas euniceicola EF212 and Endozoicomonas gorgoniicola PS125.</title>
        <authorList>
            <person name="Chiou Y.-J."/>
            <person name="Chen Y.-H."/>
        </authorList>
    </citation>
    <scope>NUCLEOTIDE SEQUENCE [LARGE SCALE GENOMIC DNA]</scope>
    <source>
        <strain evidence="1 2">PS125</strain>
    </source>
</reference>
<keyword evidence="2" id="KW-1185">Reference proteome</keyword>
<organism evidence="1 2">
    <name type="scientific">Endozoicomonas gorgoniicola</name>
    <dbReference type="NCBI Taxonomy" id="1234144"/>
    <lineage>
        <taxon>Bacteria</taxon>
        <taxon>Pseudomonadati</taxon>
        <taxon>Pseudomonadota</taxon>
        <taxon>Gammaproteobacteria</taxon>
        <taxon>Oceanospirillales</taxon>
        <taxon>Endozoicomonadaceae</taxon>
        <taxon>Endozoicomonas</taxon>
    </lineage>
</organism>
<name>A0ABT3MW98_9GAMM</name>
<evidence type="ECO:0000313" key="1">
    <source>
        <dbReference type="EMBL" id="MCW7553651.1"/>
    </source>
</evidence>
<gene>
    <name evidence="1" type="ORF">NX722_13640</name>
</gene>
<evidence type="ECO:0000313" key="2">
    <source>
        <dbReference type="Proteomes" id="UP001209854"/>
    </source>
</evidence>
<dbReference type="EMBL" id="JAPFCC010000001">
    <property type="protein sequence ID" value="MCW7553651.1"/>
    <property type="molecule type" value="Genomic_DNA"/>
</dbReference>
<sequence>MNDPASLNQRIEKLLQFGTIAEIQFSPLRYRVMLSGSRTSYWLRHGFARMADSASWDPYRKGEQVLCAFPGGGRLGVVVCAVDSDQYRQRSTDPDVYRRDMPDGAVFEYNSQTHQLNIVLPAGATTALASNGSIDLTGDVNVTGNIQASGDITDSKSSMDALRGTYNQHANSNHSPPAPEMN</sequence>
<proteinExistence type="predicted"/>
<dbReference type="InterPro" id="IPR037026">
    <property type="entry name" value="Vgr_OB-fold_dom_sf"/>
</dbReference>
<dbReference type="Gene3D" id="6.20.150.10">
    <property type="match status" value="1"/>
</dbReference>
<dbReference type="Gene3D" id="2.40.50.230">
    <property type="entry name" value="Gp5 N-terminal domain"/>
    <property type="match status" value="1"/>
</dbReference>
<dbReference type="Proteomes" id="UP001209854">
    <property type="component" value="Unassembled WGS sequence"/>
</dbReference>